<reference evidence="1" key="1">
    <citation type="journal article" date="2014" name="Front. Microbiol.">
        <title>High frequency of phylogenetically diverse reductive dehalogenase-homologous genes in deep subseafloor sedimentary metagenomes.</title>
        <authorList>
            <person name="Kawai M."/>
            <person name="Futagami T."/>
            <person name="Toyoda A."/>
            <person name="Takaki Y."/>
            <person name="Nishi S."/>
            <person name="Hori S."/>
            <person name="Arai W."/>
            <person name="Tsubouchi T."/>
            <person name="Morono Y."/>
            <person name="Uchiyama I."/>
            <person name="Ito T."/>
            <person name="Fujiyama A."/>
            <person name="Inagaki F."/>
            <person name="Takami H."/>
        </authorList>
    </citation>
    <scope>NUCLEOTIDE SEQUENCE</scope>
    <source>
        <strain evidence="1">Expedition CK06-06</strain>
    </source>
</reference>
<accession>X0W7T9</accession>
<sequence>MHFSLPFLTYFSIESKREFGTARVEKGVEDNFTNKHPILIK</sequence>
<name>X0W7T9_9ZZZZ</name>
<dbReference type="EMBL" id="BARS01034854">
    <property type="protein sequence ID" value="GAG26655.1"/>
    <property type="molecule type" value="Genomic_DNA"/>
</dbReference>
<comment type="caution">
    <text evidence="1">The sequence shown here is derived from an EMBL/GenBank/DDBJ whole genome shotgun (WGS) entry which is preliminary data.</text>
</comment>
<proteinExistence type="predicted"/>
<organism evidence="1">
    <name type="scientific">marine sediment metagenome</name>
    <dbReference type="NCBI Taxonomy" id="412755"/>
    <lineage>
        <taxon>unclassified sequences</taxon>
        <taxon>metagenomes</taxon>
        <taxon>ecological metagenomes</taxon>
    </lineage>
</organism>
<gene>
    <name evidence="1" type="ORF">S01H1_53796</name>
</gene>
<dbReference type="AlphaFoldDB" id="X0W7T9"/>
<evidence type="ECO:0000313" key="1">
    <source>
        <dbReference type="EMBL" id="GAG26655.1"/>
    </source>
</evidence>
<protein>
    <submittedName>
        <fullName evidence="1">Uncharacterized protein</fullName>
    </submittedName>
</protein>